<name>A0A4D4KNB0_9ACTN</name>
<comment type="caution">
    <text evidence="2">The sequence shown here is derived from an EMBL/GenBank/DDBJ whole genome shotgun (WGS) entry which is preliminary data.</text>
</comment>
<evidence type="ECO:0000256" key="1">
    <source>
        <dbReference type="SAM" id="MobiDB-lite"/>
    </source>
</evidence>
<dbReference type="AlphaFoldDB" id="A0A4D4KNB0"/>
<keyword evidence="3" id="KW-1185">Reference proteome</keyword>
<sequence length="307" mass="32948">MSDTKNAPLPRQVADSYVDALIELDPITGTYLGVPESSRRLPDFSPDGAEAVADLSRTTLARLAEAEARPGADGDAERRCARLLRERLTAELAVHDAHEGLRAVSNLSSPLHSVRGIFTVMPSETEEDWAAVAARLRAVPAALEGYRASLAEGLRRNLPAGPRQVATVLEQLTEWIGTDGGWFADFTAEGPDALRGELDEAAAEATGALVALRDWLRETYARPSRAPPMWWGASATAAGPGCGTAPISTWTRRTRTAGRNSTASTPRCAPRPRRSCPAPTRGRRCAISTPTVRISRASRRRGCGCRS</sequence>
<proteinExistence type="predicted"/>
<evidence type="ECO:0008006" key="4">
    <source>
        <dbReference type="Google" id="ProtNLM"/>
    </source>
</evidence>
<dbReference type="InterPro" id="IPR010281">
    <property type="entry name" value="DUF885"/>
</dbReference>
<feature type="region of interest" description="Disordered" evidence="1">
    <location>
        <begin position="254"/>
        <end position="283"/>
    </location>
</feature>
<gene>
    <name evidence="2" type="ORF">SANT12839_082310</name>
</gene>
<protein>
    <recommendedName>
        <fullName evidence="4">DUF885 domain-containing protein</fullName>
    </recommendedName>
</protein>
<dbReference type="Pfam" id="PF05960">
    <property type="entry name" value="DUF885"/>
    <property type="match status" value="1"/>
</dbReference>
<evidence type="ECO:0000313" key="2">
    <source>
        <dbReference type="EMBL" id="GDY47349.1"/>
    </source>
</evidence>
<dbReference type="EMBL" id="BJHV01000001">
    <property type="protein sequence ID" value="GDY47349.1"/>
    <property type="molecule type" value="Genomic_DNA"/>
</dbReference>
<reference evidence="2 3" key="1">
    <citation type="journal article" date="2020" name="Int. J. Syst. Evol. Microbiol.">
        <title>Reclassification of Streptomyces castelarensis and Streptomyces sporoclivatus as later heterotypic synonyms of Streptomyces antimycoticus.</title>
        <authorList>
            <person name="Komaki H."/>
            <person name="Tamura T."/>
        </authorList>
    </citation>
    <scope>NUCLEOTIDE SEQUENCE [LARGE SCALE GENOMIC DNA]</scope>
    <source>
        <strain evidence="2 3">NBRC 12839</strain>
    </source>
</reference>
<dbReference type="Proteomes" id="UP000299290">
    <property type="component" value="Unassembled WGS sequence"/>
</dbReference>
<accession>A0A4D4KNB0</accession>
<organism evidence="2 3">
    <name type="scientific">Streptomyces antimycoticus</name>
    <dbReference type="NCBI Taxonomy" id="68175"/>
    <lineage>
        <taxon>Bacteria</taxon>
        <taxon>Bacillati</taxon>
        <taxon>Actinomycetota</taxon>
        <taxon>Actinomycetes</taxon>
        <taxon>Kitasatosporales</taxon>
        <taxon>Streptomycetaceae</taxon>
        <taxon>Streptomyces</taxon>
        <taxon>Streptomyces violaceusniger group</taxon>
    </lineage>
</organism>
<evidence type="ECO:0000313" key="3">
    <source>
        <dbReference type="Proteomes" id="UP000299290"/>
    </source>
</evidence>